<evidence type="ECO:0008006" key="5">
    <source>
        <dbReference type="Google" id="ProtNLM"/>
    </source>
</evidence>
<evidence type="ECO:0000256" key="2">
    <source>
        <dbReference type="SAM" id="Phobius"/>
    </source>
</evidence>
<name>A0ABN0UQX3_9ACTN</name>
<comment type="caution">
    <text evidence="3">The sequence shown here is derived from an EMBL/GenBank/DDBJ whole genome shotgun (WGS) entry which is preliminary data.</text>
</comment>
<evidence type="ECO:0000313" key="3">
    <source>
        <dbReference type="EMBL" id="GAA0258725.1"/>
    </source>
</evidence>
<keyword evidence="4" id="KW-1185">Reference proteome</keyword>
<keyword evidence="2" id="KW-0472">Membrane</keyword>
<dbReference type="Proteomes" id="UP001500967">
    <property type="component" value="Unassembled WGS sequence"/>
</dbReference>
<feature type="compositionally biased region" description="Low complexity" evidence="1">
    <location>
        <begin position="25"/>
        <end position="39"/>
    </location>
</feature>
<dbReference type="Pfam" id="PF04977">
    <property type="entry name" value="DivIC"/>
    <property type="match status" value="1"/>
</dbReference>
<feature type="transmembrane region" description="Helical" evidence="2">
    <location>
        <begin position="117"/>
        <end position="139"/>
    </location>
</feature>
<dbReference type="InterPro" id="IPR007060">
    <property type="entry name" value="FtsL/DivIC"/>
</dbReference>
<sequence>MAGPRRTPSGQRPSRAGGNRRPSTSSAARSAARSSRSAAPKPTQRGTTPHGGRVTGRVPGKQRDYPVSSLPAQRRGAGRSPGAGSREGRRPGVRRTAASATAALDGRRFVRRGEGRFTGRAAVLAILFAVLVLTLAYPVQQYLAQRSQIAEAERAQARQNERIAALRSELDAWNDPEYVKGQARSRLQLTEPGEKRYVVQDPSRSSGSSSSTEPSGSPVNDPRSWYGRLWDSVEAADQE</sequence>
<dbReference type="EMBL" id="BAAAGX010000018">
    <property type="protein sequence ID" value="GAA0258725.1"/>
    <property type="molecule type" value="Genomic_DNA"/>
</dbReference>
<protein>
    <recommendedName>
        <fullName evidence="5">Septum formation initiator</fullName>
    </recommendedName>
</protein>
<reference evidence="3 4" key="1">
    <citation type="journal article" date="2019" name="Int. J. Syst. Evol. Microbiol.">
        <title>The Global Catalogue of Microorganisms (GCM) 10K type strain sequencing project: providing services to taxonomists for standard genome sequencing and annotation.</title>
        <authorList>
            <consortium name="The Broad Institute Genomics Platform"/>
            <consortium name="The Broad Institute Genome Sequencing Center for Infectious Disease"/>
            <person name="Wu L."/>
            <person name="Ma J."/>
        </authorList>
    </citation>
    <scope>NUCLEOTIDE SEQUENCE [LARGE SCALE GENOMIC DNA]</scope>
    <source>
        <strain evidence="3 4">JCM 10425</strain>
    </source>
</reference>
<evidence type="ECO:0000313" key="4">
    <source>
        <dbReference type="Proteomes" id="UP001500967"/>
    </source>
</evidence>
<evidence type="ECO:0000256" key="1">
    <source>
        <dbReference type="SAM" id="MobiDB-lite"/>
    </source>
</evidence>
<feature type="compositionally biased region" description="Low complexity" evidence="1">
    <location>
        <begin position="202"/>
        <end position="218"/>
    </location>
</feature>
<accession>A0ABN0UQX3</accession>
<feature type="region of interest" description="Disordered" evidence="1">
    <location>
        <begin position="1"/>
        <end position="99"/>
    </location>
</feature>
<keyword evidence="2" id="KW-1133">Transmembrane helix</keyword>
<dbReference type="RefSeq" id="WP_344651338.1">
    <property type="nucleotide sequence ID" value="NZ_BAAAGX010000018.1"/>
</dbReference>
<organism evidence="3 4">
    <name type="scientific">Cryptosporangium japonicum</name>
    <dbReference type="NCBI Taxonomy" id="80872"/>
    <lineage>
        <taxon>Bacteria</taxon>
        <taxon>Bacillati</taxon>
        <taxon>Actinomycetota</taxon>
        <taxon>Actinomycetes</taxon>
        <taxon>Cryptosporangiales</taxon>
        <taxon>Cryptosporangiaceae</taxon>
        <taxon>Cryptosporangium</taxon>
    </lineage>
</organism>
<feature type="region of interest" description="Disordered" evidence="1">
    <location>
        <begin position="190"/>
        <end position="239"/>
    </location>
</feature>
<keyword evidence="2" id="KW-0812">Transmembrane</keyword>
<feature type="compositionally biased region" description="Low complexity" evidence="1">
    <location>
        <begin position="74"/>
        <end position="84"/>
    </location>
</feature>
<proteinExistence type="predicted"/>
<gene>
    <name evidence="3" type="ORF">GCM10009539_50060</name>
</gene>